<evidence type="ECO:0000256" key="4">
    <source>
        <dbReference type="ARBA" id="ARBA00023163"/>
    </source>
</evidence>
<dbReference type="CDD" id="cd05466">
    <property type="entry name" value="PBP2_LTTR_substrate"/>
    <property type="match status" value="1"/>
</dbReference>
<dbReference type="Pfam" id="PF00126">
    <property type="entry name" value="HTH_1"/>
    <property type="match status" value="1"/>
</dbReference>
<sequence length="296" mass="33370">MICQLEKHETVKEAAQALFITQPALTNRIREAERRLNTQLFYRRGRRIFMTNAGQRLLVSAKKILKELAIAEHDISRLTDGVEQVLRVSVPHYASFSWLPGVLKGFNQTLPNIEVEITSQSSIRPLAALAEHEVDMAILSTGKPQFDVDRQQFTTVAIVEDELVACVSKHHKDANKAFLVAEDFADQTYVTNSTVPEKDREFELFFQPAAILPKKVLQVGFNDAILTLVKENLGLSIFSKRQLSSFLSQSKADDVVQIPLGKQGLKVYWHLVYSNHINIEQPANLFAKLLTSQLTS</sequence>
<evidence type="ECO:0000256" key="2">
    <source>
        <dbReference type="ARBA" id="ARBA00023015"/>
    </source>
</evidence>
<dbReference type="Proteomes" id="UP000623842">
    <property type="component" value="Unassembled WGS sequence"/>
</dbReference>
<dbReference type="AlphaFoldDB" id="A0A919BHC9"/>
<evidence type="ECO:0000259" key="5">
    <source>
        <dbReference type="PROSITE" id="PS50931"/>
    </source>
</evidence>
<comment type="caution">
    <text evidence="6">The sequence shown here is derived from an EMBL/GenBank/DDBJ whole genome shotgun (WGS) entry which is preliminary data.</text>
</comment>
<protein>
    <submittedName>
        <fullName evidence="6">LysR family transcriptional regulator</fullName>
    </submittedName>
</protein>
<dbReference type="PROSITE" id="PS50931">
    <property type="entry name" value="HTH_LYSR"/>
    <property type="match status" value="1"/>
</dbReference>
<keyword evidence="7" id="KW-1185">Reference proteome</keyword>
<dbReference type="PANTHER" id="PTHR30126:SF25">
    <property type="entry name" value="HTH-TYPE TRANSCRIPTIONAL REGULATOR METR"/>
    <property type="match status" value="1"/>
</dbReference>
<dbReference type="Gene3D" id="1.10.10.10">
    <property type="entry name" value="Winged helix-like DNA-binding domain superfamily/Winged helix DNA-binding domain"/>
    <property type="match status" value="1"/>
</dbReference>
<dbReference type="InterPro" id="IPR000847">
    <property type="entry name" value="LysR_HTH_N"/>
</dbReference>
<evidence type="ECO:0000256" key="1">
    <source>
        <dbReference type="ARBA" id="ARBA00009437"/>
    </source>
</evidence>
<accession>A0A919BHC9</accession>
<keyword evidence="4" id="KW-0804">Transcription</keyword>
<evidence type="ECO:0000313" key="6">
    <source>
        <dbReference type="EMBL" id="GHF87683.1"/>
    </source>
</evidence>
<dbReference type="GO" id="GO:0000976">
    <property type="term" value="F:transcription cis-regulatory region binding"/>
    <property type="evidence" value="ECO:0007669"/>
    <property type="project" value="TreeGrafter"/>
</dbReference>
<organism evidence="6 7">
    <name type="scientific">Thalassotalea marina</name>
    <dbReference type="NCBI Taxonomy" id="1673741"/>
    <lineage>
        <taxon>Bacteria</taxon>
        <taxon>Pseudomonadati</taxon>
        <taxon>Pseudomonadota</taxon>
        <taxon>Gammaproteobacteria</taxon>
        <taxon>Alteromonadales</taxon>
        <taxon>Colwelliaceae</taxon>
        <taxon>Thalassotalea</taxon>
    </lineage>
</organism>
<dbReference type="Gene3D" id="3.40.190.290">
    <property type="match status" value="1"/>
</dbReference>
<dbReference type="EMBL" id="BNCK01000003">
    <property type="protein sequence ID" value="GHF87683.1"/>
    <property type="molecule type" value="Genomic_DNA"/>
</dbReference>
<feature type="domain" description="HTH lysR-type" evidence="5">
    <location>
        <begin position="1"/>
        <end position="51"/>
    </location>
</feature>
<dbReference type="InterPro" id="IPR005119">
    <property type="entry name" value="LysR_subst-bd"/>
</dbReference>
<gene>
    <name evidence="6" type="ORF">GCM10017161_14160</name>
</gene>
<dbReference type="Pfam" id="PF03466">
    <property type="entry name" value="LysR_substrate"/>
    <property type="match status" value="1"/>
</dbReference>
<proteinExistence type="inferred from homology"/>
<name>A0A919BHC9_9GAMM</name>
<dbReference type="GO" id="GO:0003700">
    <property type="term" value="F:DNA-binding transcription factor activity"/>
    <property type="evidence" value="ECO:0007669"/>
    <property type="project" value="InterPro"/>
</dbReference>
<dbReference type="InterPro" id="IPR036388">
    <property type="entry name" value="WH-like_DNA-bd_sf"/>
</dbReference>
<keyword evidence="2" id="KW-0805">Transcription regulation</keyword>
<evidence type="ECO:0000313" key="7">
    <source>
        <dbReference type="Proteomes" id="UP000623842"/>
    </source>
</evidence>
<dbReference type="SUPFAM" id="SSF46785">
    <property type="entry name" value="Winged helix' DNA-binding domain"/>
    <property type="match status" value="1"/>
</dbReference>
<dbReference type="PANTHER" id="PTHR30126">
    <property type="entry name" value="HTH-TYPE TRANSCRIPTIONAL REGULATOR"/>
    <property type="match status" value="1"/>
</dbReference>
<dbReference type="SUPFAM" id="SSF53850">
    <property type="entry name" value="Periplasmic binding protein-like II"/>
    <property type="match status" value="1"/>
</dbReference>
<dbReference type="InterPro" id="IPR036390">
    <property type="entry name" value="WH_DNA-bd_sf"/>
</dbReference>
<comment type="similarity">
    <text evidence="1">Belongs to the LysR transcriptional regulatory family.</text>
</comment>
<reference evidence="6" key="1">
    <citation type="journal article" date="2014" name="Int. J. Syst. Evol. Microbiol.">
        <title>Complete genome sequence of Corynebacterium casei LMG S-19264T (=DSM 44701T), isolated from a smear-ripened cheese.</title>
        <authorList>
            <consortium name="US DOE Joint Genome Institute (JGI-PGF)"/>
            <person name="Walter F."/>
            <person name="Albersmeier A."/>
            <person name="Kalinowski J."/>
            <person name="Ruckert C."/>
        </authorList>
    </citation>
    <scope>NUCLEOTIDE SEQUENCE</scope>
    <source>
        <strain evidence="6">KCTC 42731</strain>
    </source>
</reference>
<evidence type="ECO:0000256" key="3">
    <source>
        <dbReference type="ARBA" id="ARBA00023125"/>
    </source>
</evidence>
<keyword evidence="3" id="KW-0238">DNA-binding</keyword>
<reference evidence="6" key="2">
    <citation type="submission" date="2020-09" db="EMBL/GenBank/DDBJ databases">
        <authorList>
            <person name="Sun Q."/>
            <person name="Kim S."/>
        </authorList>
    </citation>
    <scope>NUCLEOTIDE SEQUENCE</scope>
    <source>
        <strain evidence="6">KCTC 42731</strain>
    </source>
</reference>